<dbReference type="GO" id="GO:0006508">
    <property type="term" value="P:proteolysis"/>
    <property type="evidence" value="ECO:0007669"/>
    <property type="project" value="UniProtKB-KW"/>
</dbReference>
<dbReference type="GO" id="GO:0046872">
    <property type="term" value="F:metal ion binding"/>
    <property type="evidence" value="ECO:0007669"/>
    <property type="project" value="UniProtKB-KW"/>
</dbReference>
<dbReference type="OrthoDB" id="9761532at2"/>
<dbReference type="Pfam" id="PF01546">
    <property type="entry name" value="Peptidase_M20"/>
    <property type="match status" value="1"/>
</dbReference>
<dbReference type="GO" id="GO:0005829">
    <property type="term" value="C:cytosol"/>
    <property type="evidence" value="ECO:0007669"/>
    <property type="project" value="TreeGrafter"/>
</dbReference>
<dbReference type="GO" id="GO:0009014">
    <property type="term" value="F:succinyl-diaminopimelate desuccinylase activity"/>
    <property type="evidence" value="ECO:0007669"/>
    <property type="project" value="TreeGrafter"/>
</dbReference>
<dbReference type="STRING" id="276.THFILI_02740"/>
<keyword evidence="1" id="KW-0645">Protease</keyword>
<keyword evidence="6" id="KW-1185">Reference proteome</keyword>
<evidence type="ECO:0000259" key="4">
    <source>
        <dbReference type="Pfam" id="PF07687"/>
    </source>
</evidence>
<evidence type="ECO:0000256" key="1">
    <source>
        <dbReference type="ARBA" id="ARBA00022670"/>
    </source>
</evidence>
<dbReference type="GO" id="GO:0008233">
    <property type="term" value="F:peptidase activity"/>
    <property type="evidence" value="ECO:0007669"/>
    <property type="project" value="UniProtKB-KW"/>
</dbReference>
<reference evidence="5 6" key="1">
    <citation type="journal article" date="2015" name="Genome Announc.">
        <title>Draft Genome Sequence of the Thermophile Thermus filiformis ATCC 43280, Producer of Carotenoid-(Di)glucoside-Branched Fatty Acid (Di)esters and Source of Hyperthermostable Enzymes of Biotechnological Interest.</title>
        <authorList>
            <person name="Mandelli F."/>
            <person name="Oliveira Ramires B."/>
            <person name="Couger M.B."/>
            <person name="Paixao D.A."/>
            <person name="Camilo C.M."/>
            <person name="Polikarpov I."/>
            <person name="Prade R."/>
            <person name="Riano-Pachon D.M."/>
            <person name="Squina F.M."/>
        </authorList>
    </citation>
    <scope>NUCLEOTIDE SEQUENCE [LARGE SCALE GENOMIC DNA]</scope>
    <source>
        <strain evidence="5 6">ATCC 43280</strain>
    </source>
</reference>
<proteinExistence type="predicted"/>
<name>A0A0A2WMK7_THEFI</name>
<dbReference type="InterPro" id="IPR002933">
    <property type="entry name" value="Peptidase_M20"/>
</dbReference>
<dbReference type="PANTHER" id="PTHR43270">
    <property type="entry name" value="BETA-ALA-HIS DIPEPTIDASE"/>
    <property type="match status" value="1"/>
</dbReference>
<dbReference type="Pfam" id="PF07687">
    <property type="entry name" value="M20_dimer"/>
    <property type="match status" value="1"/>
</dbReference>
<evidence type="ECO:0000313" key="5">
    <source>
        <dbReference type="EMBL" id="KGQ21416.1"/>
    </source>
</evidence>
<sequence length="441" mass="48318">MRPFLDEAKDLLARLVALPTVSAEGRALEEGAEAVAEVLEGLGLRAEVVLGYGAPVVLAEGGEGERRLLFYNHYDVQPPDPLELWESDPFALTERGGAWYGRGTYDDKGELLARVMALRLFREAHGFLPRVAFVVEGEEEVGSPHLGGFVADFAERLRSEATLWESGGVDAQDRPTAYAGLKGILAVELRARTAAYDLHSSYGAVVENPLYRLARALASLRDEEGRVLIPGFYDRVRPLTLAEREAIDEIPDESEELRQAFGVPGFLGGVRGAEFYEKLLAEPCVNINGVHGGYGGPGSKTVLPAFAFAKLDFRLVPDQDPEEVLGLLWRHLEAQGFHDLEVVPLEAGERPARSDLTHPFFGLVRRALEEAHGKKPVLYPNMAGSGPMHPFLHHLKAPAVGIGVGYPGSRVHSPNEHIRVADFQRGTLAILRLLELFFLGR</sequence>
<dbReference type="InterPro" id="IPR011650">
    <property type="entry name" value="Peptidase_M20_dimer"/>
</dbReference>
<dbReference type="SUPFAM" id="SSF53187">
    <property type="entry name" value="Zn-dependent exopeptidases"/>
    <property type="match status" value="1"/>
</dbReference>
<dbReference type="GO" id="GO:0009089">
    <property type="term" value="P:lysine biosynthetic process via diaminopimelate"/>
    <property type="evidence" value="ECO:0007669"/>
    <property type="project" value="TreeGrafter"/>
</dbReference>
<evidence type="ECO:0000313" key="6">
    <source>
        <dbReference type="Proteomes" id="UP000030364"/>
    </source>
</evidence>
<gene>
    <name evidence="5" type="ORF">THFILI_02740</name>
</gene>
<accession>A0A0A2WMK7</accession>
<dbReference type="InterPro" id="IPR051458">
    <property type="entry name" value="Cyt/Met_Dipeptidase"/>
</dbReference>
<dbReference type="RefSeq" id="WP_038065983.1">
    <property type="nucleotide sequence ID" value="NZ_JPSL02000037.1"/>
</dbReference>
<keyword evidence="2" id="KW-0479">Metal-binding</keyword>
<evidence type="ECO:0000256" key="3">
    <source>
        <dbReference type="ARBA" id="ARBA00022801"/>
    </source>
</evidence>
<dbReference type="AlphaFoldDB" id="A0A0A2WMK7"/>
<dbReference type="PANTHER" id="PTHR43270:SF8">
    <property type="entry name" value="DI- AND TRIPEPTIDASE DUG2-RELATED"/>
    <property type="match status" value="1"/>
</dbReference>
<feature type="domain" description="Peptidase M20 dimerisation" evidence="4">
    <location>
        <begin position="180"/>
        <end position="335"/>
    </location>
</feature>
<dbReference type="PATRIC" id="fig|276.5.peg.1767"/>
<dbReference type="Proteomes" id="UP000030364">
    <property type="component" value="Unassembled WGS sequence"/>
</dbReference>
<comment type="caution">
    <text evidence="5">The sequence shown here is derived from an EMBL/GenBank/DDBJ whole genome shotgun (WGS) entry which is preliminary data.</text>
</comment>
<keyword evidence="3" id="KW-0378">Hydrolase</keyword>
<protein>
    <submittedName>
        <fullName evidence="5">Peptidase M20</fullName>
    </submittedName>
</protein>
<evidence type="ECO:0000256" key="2">
    <source>
        <dbReference type="ARBA" id="ARBA00022723"/>
    </source>
</evidence>
<dbReference type="Gene3D" id="3.30.70.360">
    <property type="match status" value="1"/>
</dbReference>
<dbReference type="EMBL" id="JPSL02000037">
    <property type="protein sequence ID" value="KGQ21416.1"/>
    <property type="molecule type" value="Genomic_DNA"/>
</dbReference>
<dbReference type="Gene3D" id="3.40.630.10">
    <property type="entry name" value="Zn peptidases"/>
    <property type="match status" value="1"/>
</dbReference>
<organism evidence="5 6">
    <name type="scientific">Thermus filiformis</name>
    <dbReference type="NCBI Taxonomy" id="276"/>
    <lineage>
        <taxon>Bacteria</taxon>
        <taxon>Thermotogati</taxon>
        <taxon>Deinococcota</taxon>
        <taxon>Deinococci</taxon>
        <taxon>Thermales</taxon>
        <taxon>Thermaceae</taxon>
        <taxon>Thermus</taxon>
    </lineage>
</organism>